<organism evidence="2 3">
    <name type="scientific">Acinetobacter shaoyimingii</name>
    <dbReference type="NCBI Taxonomy" id="2715164"/>
    <lineage>
        <taxon>Bacteria</taxon>
        <taxon>Pseudomonadati</taxon>
        <taxon>Pseudomonadota</taxon>
        <taxon>Gammaproteobacteria</taxon>
        <taxon>Moraxellales</taxon>
        <taxon>Moraxellaceae</taxon>
        <taxon>Acinetobacter</taxon>
    </lineage>
</organism>
<dbReference type="AlphaFoldDB" id="A0A6G8RXR1"/>
<feature type="signal peptide" evidence="1">
    <location>
        <begin position="1"/>
        <end position="21"/>
    </location>
</feature>
<protein>
    <recommendedName>
        <fullName evidence="4">DUF3304 domain-containing protein</fullName>
    </recommendedName>
</protein>
<dbReference type="RefSeq" id="WP_166010154.1">
    <property type="nucleotide sequence ID" value="NZ_CP049801.1"/>
</dbReference>
<reference evidence="2 3" key="1">
    <citation type="submission" date="2020-03" db="EMBL/GenBank/DDBJ databases">
        <authorList>
            <person name="Zhu W."/>
        </authorList>
    </citation>
    <scope>NUCLEOTIDE SEQUENCE [LARGE SCALE GENOMIC DNA]</scope>
    <source>
        <strain evidence="2 3">323-1</strain>
    </source>
</reference>
<evidence type="ECO:0000313" key="3">
    <source>
        <dbReference type="Proteomes" id="UP000502297"/>
    </source>
</evidence>
<keyword evidence="1" id="KW-0732">Signal</keyword>
<evidence type="ECO:0000313" key="2">
    <source>
        <dbReference type="EMBL" id="QIO06736.1"/>
    </source>
</evidence>
<sequence>MSIKRLLLLPVTAVLSMAGCAGIGPNATYYMGTTSFHYDPSYNAYNVQINGQEIGGGFGGGMNTSPVKVGPQEIKWGESNSKREHVAKNQVTLTKDQIQGMKYLAVHLYPDDTVEITTSNSWPTPKEKGLTWLQSLKNKK</sequence>
<gene>
    <name evidence="2" type="ORF">G8E00_12675</name>
</gene>
<dbReference type="EMBL" id="CP049801">
    <property type="protein sequence ID" value="QIO06736.1"/>
    <property type="molecule type" value="Genomic_DNA"/>
</dbReference>
<accession>A0A6G8RXR1</accession>
<evidence type="ECO:0000256" key="1">
    <source>
        <dbReference type="SAM" id="SignalP"/>
    </source>
</evidence>
<name>A0A6G8RXR1_9GAMM</name>
<proteinExistence type="predicted"/>
<feature type="chain" id="PRO_5026223920" description="DUF3304 domain-containing protein" evidence="1">
    <location>
        <begin position="22"/>
        <end position="140"/>
    </location>
</feature>
<dbReference type="PROSITE" id="PS51257">
    <property type="entry name" value="PROKAR_LIPOPROTEIN"/>
    <property type="match status" value="1"/>
</dbReference>
<dbReference type="KEGG" id="asha:G8E00_12675"/>
<evidence type="ECO:0008006" key="4">
    <source>
        <dbReference type="Google" id="ProtNLM"/>
    </source>
</evidence>
<keyword evidence="3" id="KW-1185">Reference proteome</keyword>
<dbReference type="Proteomes" id="UP000502297">
    <property type="component" value="Chromosome"/>
</dbReference>